<dbReference type="OMA" id="EMGECYS"/>
<reference evidence="2" key="2">
    <citation type="submission" date="2025-09" db="UniProtKB">
        <authorList>
            <consortium name="Ensembl"/>
        </authorList>
    </citation>
    <scope>IDENTIFICATION</scope>
</reference>
<dbReference type="PANTHER" id="PTHR38580">
    <property type="entry name" value="COILED-COIL DOMAIN-CONTAINING PROTEIN 192"/>
    <property type="match status" value="1"/>
</dbReference>
<dbReference type="CTD" id="728586"/>
<evidence type="ECO:0000313" key="2">
    <source>
        <dbReference type="Ensembl" id="ENSSBOP00000000862.1"/>
    </source>
</evidence>
<evidence type="ECO:0000313" key="3">
    <source>
        <dbReference type="Proteomes" id="UP000233220"/>
    </source>
</evidence>
<proteinExistence type="predicted"/>
<keyword evidence="3" id="KW-1185">Reference proteome</keyword>
<dbReference type="RefSeq" id="XP_003920686.1">
    <property type="nucleotide sequence ID" value="XM_003920637.2"/>
</dbReference>
<dbReference type="GeneID" id="101050143"/>
<dbReference type="InterPro" id="IPR038817">
    <property type="entry name" value="CCDC192"/>
</dbReference>
<dbReference type="Ensembl" id="ENSSBOT00000004318.1">
    <property type="protein sequence ID" value="ENSSBOP00000000862.1"/>
    <property type="gene ID" value="ENSSBOG00000003863.1"/>
</dbReference>
<accession>A0A2K6S0F5</accession>
<dbReference type="Proteomes" id="UP000233220">
    <property type="component" value="Unplaced"/>
</dbReference>
<name>A0A2K6S0F5_SAIBB</name>
<organism evidence="2 3">
    <name type="scientific">Saimiri boliviensis boliviensis</name>
    <name type="common">Bolivian squirrel monkey</name>
    <dbReference type="NCBI Taxonomy" id="39432"/>
    <lineage>
        <taxon>Eukaryota</taxon>
        <taxon>Metazoa</taxon>
        <taxon>Chordata</taxon>
        <taxon>Craniata</taxon>
        <taxon>Vertebrata</taxon>
        <taxon>Euteleostomi</taxon>
        <taxon>Mammalia</taxon>
        <taxon>Eutheria</taxon>
        <taxon>Euarchontoglires</taxon>
        <taxon>Primates</taxon>
        <taxon>Haplorrhini</taxon>
        <taxon>Platyrrhini</taxon>
        <taxon>Cebidae</taxon>
        <taxon>Saimiriinae</taxon>
        <taxon>Saimiri</taxon>
    </lineage>
</organism>
<dbReference type="PANTHER" id="PTHR38580:SF1">
    <property type="entry name" value="COILED-COIL DOMAIN-CONTAINING PROTEIN 192"/>
    <property type="match status" value="1"/>
</dbReference>
<feature type="coiled-coil region" evidence="1">
    <location>
        <begin position="232"/>
        <end position="259"/>
    </location>
</feature>
<keyword evidence="1" id="KW-0175">Coiled coil</keyword>
<dbReference type="GeneTree" id="ENSGT00520000057704"/>
<dbReference type="AlphaFoldDB" id="A0A2K6S0F5"/>
<evidence type="ECO:0000256" key="1">
    <source>
        <dbReference type="SAM" id="Coils"/>
    </source>
</evidence>
<dbReference type="KEGG" id="sbq:101050143"/>
<feature type="coiled-coil region" evidence="1">
    <location>
        <begin position="65"/>
        <end position="177"/>
    </location>
</feature>
<reference evidence="2" key="1">
    <citation type="submission" date="2025-08" db="UniProtKB">
        <authorList>
            <consortium name="Ensembl"/>
        </authorList>
    </citation>
    <scope>IDENTIFICATION</scope>
</reference>
<sequence>MPVDVSPRDRGSQWAWLEMGQCNSKISVFSESDTPERSSMTSGSLVRYTRKQNIGKKLSLDTGQMAFTLAQLESLEISLKVAEEKAKALSEQLSVAEGTKSKLLEQVSQLEEKLEAVNHKEATEEPYEKCFLQKTRYCIEKLQAEVKASQEQLTAHKLKHKKKVKKLQTDLATAKQEAAITVLELDEKIKTLCEGKPAPREDSLLEEICGGLLPVEKSDRKISLIMELSTQVSLQTERITQLQEILEEKERKIQQLEAEWSAQPSQEVKDPPECLQKAPVFSFDDVPLVISDENL</sequence>
<protein>
    <submittedName>
        <fullName evidence="2">Coiled-coil domain containing 192</fullName>
    </submittedName>
</protein>
<gene>
    <name evidence="2" type="primary">CCDC192</name>
</gene>
<dbReference type="OrthoDB" id="6111632at2759"/>